<feature type="domain" description="Phage terminase large subunit N-terminal" evidence="1">
    <location>
        <begin position="76"/>
        <end position="259"/>
    </location>
</feature>
<evidence type="ECO:0000313" key="2">
    <source>
        <dbReference type="EMBL" id="AXC34329.1"/>
    </source>
</evidence>
<evidence type="ECO:0000313" key="3">
    <source>
        <dbReference type="Proteomes" id="UP000266204"/>
    </source>
</evidence>
<evidence type="ECO:0000259" key="1">
    <source>
        <dbReference type="Pfam" id="PF04466"/>
    </source>
</evidence>
<dbReference type="EMBL" id="MH363708">
    <property type="protein sequence ID" value="AXC34329.1"/>
    <property type="molecule type" value="Genomic_DNA"/>
</dbReference>
<name>A0A384ZRR2_9CAUD</name>
<proteinExistence type="predicted"/>
<organism evidence="2 3">
    <name type="scientific">Escherichia phage C130_2</name>
    <dbReference type="NCBI Taxonomy" id="2234093"/>
    <lineage>
        <taxon>Viruses</taxon>
        <taxon>Duplodnaviria</taxon>
        <taxon>Heunggongvirae</taxon>
        <taxon>Uroviricota</taxon>
        <taxon>Caudoviricetes</taxon>
        <taxon>Hungariovirus</taxon>
        <taxon>Hungariovirus C1302</taxon>
    </lineage>
</organism>
<accession>A0A384ZRR2</accession>
<dbReference type="Proteomes" id="UP000266204">
    <property type="component" value="Segment"/>
</dbReference>
<sequence length="540" mass="61451">MGRNLKDIMRRTNQAEARARHIETHTQTVFGIYRPSDFMPIHVKNIKRVGRRWVETTEPHTVTIPEVMEPVLTRPKRFIVIIGGRGSGKSESVGRIVNADVDDYAAKVLNLREFQSSIKDSVYPLLKACAEKQGIEGLEFLRDEIRHANGGGHRFKGMARDPDGVKSAFGFTRFWGEESQTFSADSLRKLTPTMREEGGRMIFTANPGSSEDPFSQRFIVPFLHELDAKGIYEDDLHLVIKVNYDKNPWFPEALRAEMEFDRKTLSRALFDHIWHGAFNDSVEDAIIPAEWFDAAIDAHKKMGWKPTGARIAALDPADVGKDNKAYIERHGSVVCFAQSWYDGDANDSADKAITWAKAHGVNMFLWDGSGLGAALRRDITTAYKDTAVLVDEYKAGEGVKNPEAPVELDNWLNKEAEGRNTRKNKDQFGDRGSQDIYLLRRRFEKTYRAIEHGEYSNPDELISLDSEGIGEFMAQLRAELCRIPRIYDNNGKFRRMPKKQMREKLKIRSPGMADSLIMTMQPPKPQIRPDYSNLRVPSNR</sequence>
<reference evidence="2 3" key="1">
    <citation type="journal article" date="2018" name="Arch. Virol.">
        <title>Complete genome sequence of C130_2, a novel myovirus infecting pathogenic Escherichia coli and Shigella strains.</title>
        <authorList>
            <person name="Svab D."/>
            <person name="Falgenhauer L."/>
            <person name="Rohde M."/>
            <person name="Chakraborty T."/>
            <person name="Toth I."/>
        </authorList>
    </citation>
    <scope>NUCLEOTIDE SEQUENCE [LARGE SCALE GENOMIC DNA]</scope>
</reference>
<gene>
    <name evidence="2" type="ORF">1302_0019</name>
</gene>
<dbReference type="InterPro" id="IPR052380">
    <property type="entry name" value="Viral_DNA_packaging_terminase"/>
</dbReference>
<dbReference type="PANTHER" id="PTHR39184">
    <property type="match status" value="1"/>
</dbReference>
<dbReference type="SMR" id="A0A384ZRR2"/>
<dbReference type="Pfam" id="PF04466">
    <property type="entry name" value="Terminase_3"/>
    <property type="match status" value="1"/>
</dbReference>
<dbReference type="InterPro" id="IPR035412">
    <property type="entry name" value="Terminase_L_N"/>
</dbReference>
<dbReference type="PANTHER" id="PTHR39184:SF1">
    <property type="entry name" value="PBSX PHAGE TERMINASE LARGE SUBUNIT"/>
    <property type="match status" value="1"/>
</dbReference>
<protein>
    <submittedName>
        <fullName evidence="2">Terminase large subunit</fullName>
    </submittedName>
</protein>
<dbReference type="Gene3D" id="3.30.420.240">
    <property type="match status" value="1"/>
</dbReference>
<dbReference type="Gene3D" id="3.40.50.300">
    <property type="entry name" value="P-loop containing nucleotide triphosphate hydrolases"/>
    <property type="match status" value="1"/>
</dbReference>
<keyword evidence="3" id="KW-1185">Reference proteome</keyword>
<dbReference type="InterPro" id="IPR027417">
    <property type="entry name" value="P-loop_NTPase"/>
</dbReference>